<dbReference type="AlphaFoldDB" id="A0A2U3KAS0"/>
<dbReference type="EMBL" id="OMOF01000076">
    <property type="protein sequence ID" value="SPF36771.1"/>
    <property type="molecule type" value="Genomic_DNA"/>
</dbReference>
<evidence type="ECO:0000313" key="1">
    <source>
        <dbReference type="EMBL" id="SPF36771.1"/>
    </source>
</evidence>
<organism evidence="1 2">
    <name type="scientific">Candidatus Desulfosporosinus infrequens</name>
    <dbReference type="NCBI Taxonomy" id="2043169"/>
    <lineage>
        <taxon>Bacteria</taxon>
        <taxon>Bacillati</taxon>
        <taxon>Bacillota</taxon>
        <taxon>Clostridia</taxon>
        <taxon>Eubacteriales</taxon>
        <taxon>Desulfitobacteriaceae</taxon>
        <taxon>Desulfosporosinus</taxon>
    </lineage>
</organism>
<name>A0A2U3KAS0_9FIRM</name>
<protein>
    <submittedName>
        <fullName evidence="1">Uncharacterized protein</fullName>
    </submittedName>
</protein>
<evidence type="ECO:0000313" key="2">
    <source>
        <dbReference type="Proteomes" id="UP000238916"/>
    </source>
</evidence>
<proteinExistence type="predicted"/>
<dbReference type="Proteomes" id="UP000238916">
    <property type="component" value="Unassembled WGS sequence"/>
</dbReference>
<accession>A0A2U3KAS0</accession>
<sequence length="60" mass="6376">MLGTIPPSLLVGSYSYSRQVPVLAGTAPGGPRSGQVPGTSLFFEIWEGMKSYGYKKARAL</sequence>
<reference evidence="2" key="1">
    <citation type="submission" date="2018-02" db="EMBL/GenBank/DDBJ databases">
        <authorList>
            <person name="Hausmann B."/>
        </authorList>
    </citation>
    <scope>NUCLEOTIDE SEQUENCE [LARGE SCALE GENOMIC DNA]</scope>
    <source>
        <strain evidence="2">Peat soil MAG SbF1</strain>
    </source>
</reference>
<gene>
    <name evidence="1" type="ORF">SBF1_1670003</name>
</gene>